<protein>
    <submittedName>
        <fullName evidence="2">Uncharacterized protein</fullName>
    </submittedName>
</protein>
<dbReference type="EMBL" id="CP013738">
    <property type="protein sequence ID" value="ALU97662.1"/>
    <property type="molecule type" value="Genomic_DNA"/>
</dbReference>
<keyword evidence="1" id="KW-0472">Membrane</keyword>
<dbReference type="KEGG" id="sgb:WQO_32550"/>
<feature type="transmembrane region" description="Helical" evidence="1">
    <location>
        <begin position="82"/>
        <end position="103"/>
    </location>
</feature>
<accession>A0A0U3KP00</accession>
<evidence type="ECO:0000313" key="2">
    <source>
        <dbReference type="EMBL" id="ALU97662.1"/>
    </source>
</evidence>
<proteinExistence type="predicted"/>
<reference evidence="2 3" key="1">
    <citation type="journal article" date="2012" name="J. Bacteriol.">
        <title>Draft genome sequence of Streptomyces globisporus C-1027, which produces an antitumor antibiotic consisting of a nine-membered enediyne with a chromoprotein.</title>
        <authorList>
            <person name="Wang L."/>
            <person name="Wang S."/>
            <person name="He Q."/>
            <person name="Yu T."/>
            <person name="Li Q."/>
            <person name="Hong B."/>
        </authorList>
    </citation>
    <scope>NUCLEOTIDE SEQUENCE [LARGE SCALE GENOMIC DNA]</scope>
    <source>
        <strain evidence="2 3">C-1027</strain>
    </source>
</reference>
<name>A0A0U3KP00_STRGL</name>
<gene>
    <name evidence="2" type="ORF">WQO_32550</name>
</gene>
<dbReference type="Proteomes" id="UP000064183">
    <property type="component" value="Chromosome"/>
</dbReference>
<feature type="transmembrane region" description="Helical" evidence="1">
    <location>
        <begin position="43"/>
        <end position="70"/>
    </location>
</feature>
<keyword evidence="1" id="KW-0812">Transmembrane</keyword>
<organism evidence="2 3">
    <name type="scientific">Streptomyces globisporus C-1027</name>
    <dbReference type="NCBI Taxonomy" id="1172567"/>
    <lineage>
        <taxon>Bacteria</taxon>
        <taxon>Bacillati</taxon>
        <taxon>Actinomycetota</taxon>
        <taxon>Actinomycetes</taxon>
        <taxon>Kitasatosporales</taxon>
        <taxon>Streptomycetaceae</taxon>
        <taxon>Streptomyces</taxon>
    </lineage>
</organism>
<dbReference type="AlphaFoldDB" id="A0A0U3KP00"/>
<dbReference type="GeneID" id="27787170"/>
<sequence length="105" mass="11176">MIRRLTVLFGLVAFPAALFTSGGYVLATREPGPYQRAFESQWDAIVIGVAITLSGALFLGHGARLCFSVLGGFQPDNVRRGALALAAGVFVTTVGLLLLWRLLAL</sequence>
<dbReference type="STRING" id="1172567.WQO_32550"/>
<evidence type="ECO:0000313" key="3">
    <source>
        <dbReference type="Proteomes" id="UP000064183"/>
    </source>
</evidence>
<keyword evidence="1" id="KW-1133">Transmembrane helix</keyword>
<evidence type="ECO:0000256" key="1">
    <source>
        <dbReference type="SAM" id="Phobius"/>
    </source>
</evidence>
<dbReference type="RefSeq" id="WP_010059179.1">
    <property type="nucleotide sequence ID" value="NZ_CP013738.1"/>
</dbReference>